<feature type="region of interest" description="Disordered" evidence="1">
    <location>
        <begin position="42"/>
        <end position="69"/>
    </location>
</feature>
<dbReference type="Proteomes" id="UP001396334">
    <property type="component" value="Unassembled WGS sequence"/>
</dbReference>
<gene>
    <name evidence="2" type="ORF">V6N11_060139</name>
</gene>
<evidence type="ECO:0000313" key="3">
    <source>
        <dbReference type="Proteomes" id="UP001396334"/>
    </source>
</evidence>
<feature type="compositionally biased region" description="Polar residues" evidence="1">
    <location>
        <begin position="7"/>
        <end position="17"/>
    </location>
</feature>
<feature type="region of interest" description="Disordered" evidence="1">
    <location>
        <begin position="1"/>
        <end position="22"/>
    </location>
</feature>
<comment type="caution">
    <text evidence="2">The sequence shown here is derived from an EMBL/GenBank/DDBJ whole genome shotgun (WGS) entry which is preliminary data.</text>
</comment>
<proteinExistence type="predicted"/>
<name>A0ABR2P3E5_9ROSI</name>
<reference evidence="2 3" key="1">
    <citation type="journal article" date="2024" name="G3 (Bethesda)">
        <title>Genome assembly of Hibiscus sabdariffa L. provides insights into metabolisms of medicinal natural products.</title>
        <authorList>
            <person name="Kim T."/>
        </authorList>
    </citation>
    <scope>NUCLEOTIDE SEQUENCE [LARGE SCALE GENOMIC DNA]</scope>
    <source>
        <strain evidence="2">TK-2024</strain>
        <tissue evidence="2">Old leaves</tissue>
    </source>
</reference>
<protein>
    <submittedName>
        <fullName evidence="2">Uncharacterized protein</fullName>
    </submittedName>
</protein>
<evidence type="ECO:0000256" key="1">
    <source>
        <dbReference type="SAM" id="MobiDB-lite"/>
    </source>
</evidence>
<sequence>MSIAGNEPNNSSHGQPSNKKKRMFGIGLYTNLKTGEQFFTSGLGSQTVVPPPTTVPKKIGASMSQFDLT</sequence>
<organism evidence="2 3">
    <name type="scientific">Hibiscus sabdariffa</name>
    <name type="common">roselle</name>
    <dbReference type="NCBI Taxonomy" id="183260"/>
    <lineage>
        <taxon>Eukaryota</taxon>
        <taxon>Viridiplantae</taxon>
        <taxon>Streptophyta</taxon>
        <taxon>Embryophyta</taxon>
        <taxon>Tracheophyta</taxon>
        <taxon>Spermatophyta</taxon>
        <taxon>Magnoliopsida</taxon>
        <taxon>eudicotyledons</taxon>
        <taxon>Gunneridae</taxon>
        <taxon>Pentapetalae</taxon>
        <taxon>rosids</taxon>
        <taxon>malvids</taxon>
        <taxon>Malvales</taxon>
        <taxon>Malvaceae</taxon>
        <taxon>Malvoideae</taxon>
        <taxon>Hibiscus</taxon>
    </lineage>
</organism>
<keyword evidence="3" id="KW-1185">Reference proteome</keyword>
<dbReference type="EMBL" id="JBBPBN010000084">
    <property type="protein sequence ID" value="KAK8982818.1"/>
    <property type="molecule type" value="Genomic_DNA"/>
</dbReference>
<evidence type="ECO:0000313" key="2">
    <source>
        <dbReference type="EMBL" id="KAK8982818.1"/>
    </source>
</evidence>
<accession>A0ABR2P3E5</accession>